<name>A0A0T7FDJ0_NEOGA</name>
<feature type="region of interest" description="Disordered" evidence="1">
    <location>
        <begin position="1"/>
        <end position="20"/>
    </location>
</feature>
<dbReference type="AlphaFoldDB" id="A0A0T7FDJ0"/>
<dbReference type="EMBL" id="CCRH01000004">
    <property type="protein sequence ID" value="CDZ33095.1"/>
    <property type="molecule type" value="Genomic_DNA"/>
</dbReference>
<evidence type="ECO:0000256" key="1">
    <source>
        <dbReference type="SAM" id="MobiDB-lite"/>
    </source>
</evidence>
<dbReference type="OrthoDB" id="8278685at2"/>
<evidence type="ECO:0000313" key="3">
    <source>
        <dbReference type="Proteomes" id="UP000046176"/>
    </source>
</evidence>
<dbReference type="RefSeq" id="WP_080951045.1">
    <property type="nucleotide sequence ID" value="NZ_CCRH01000004.1"/>
</dbReference>
<organism evidence="2 3">
    <name type="scientific">Neorhizobium galegae bv. officinalis</name>
    <dbReference type="NCBI Taxonomy" id="323656"/>
    <lineage>
        <taxon>Bacteria</taxon>
        <taxon>Pseudomonadati</taxon>
        <taxon>Pseudomonadota</taxon>
        <taxon>Alphaproteobacteria</taxon>
        <taxon>Hyphomicrobiales</taxon>
        <taxon>Rhizobiaceae</taxon>
        <taxon>Rhizobium/Agrobacterium group</taxon>
        <taxon>Neorhizobium</taxon>
    </lineage>
</organism>
<reference evidence="2 3" key="1">
    <citation type="submission" date="2014-08" db="EMBL/GenBank/DDBJ databases">
        <authorList>
            <person name="Chen Y.-H."/>
        </authorList>
    </citation>
    <scope>NUCLEOTIDE SEQUENCE [LARGE SCALE GENOMIC DNA]</scope>
</reference>
<sequence>MKKDTNRQVRIPGPRDHDVAEHCRKNGMRLEDEKKMLRLLGKHAPVHEIHSNSPPRPPRFR</sequence>
<proteinExistence type="predicted"/>
<dbReference type="Proteomes" id="UP000046176">
    <property type="component" value="Unassembled WGS sequence"/>
</dbReference>
<protein>
    <submittedName>
        <fullName evidence="2">Uncharacterized protein</fullName>
    </submittedName>
</protein>
<accession>A0A0T7FDJ0</accession>
<gene>
    <name evidence="2" type="ORF">NGAL_HAMBI1145_16530</name>
</gene>
<evidence type="ECO:0000313" key="2">
    <source>
        <dbReference type="EMBL" id="CDZ33095.1"/>
    </source>
</evidence>